<evidence type="ECO:0000313" key="3">
    <source>
        <dbReference type="Proteomes" id="UP000243579"/>
    </source>
</evidence>
<name>A0A1V9YGF3_ACHHY</name>
<organism evidence="2 3">
    <name type="scientific">Achlya hypogyna</name>
    <name type="common">Oomycete</name>
    <name type="synonym">Protoachlya hypogyna</name>
    <dbReference type="NCBI Taxonomy" id="1202772"/>
    <lineage>
        <taxon>Eukaryota</taxon>
        <taxon>Sar</taxon>
        <taxon>Stramenopiles</taxon>
        <taxon>Oomycota</taxon>
        <taxon>Saprolegniomycetes</taxon>
        <taxon>Saprolegniales</taxon>
        <taxon>Achlyaceae</taxon>
        <taxon>Achlya</taxon>
    </lineage>
</organism>
<proteinExistence type="predicted"/>
<evidence type="ECO:0000256" key="1">
    <source>
        <dbReference type="SAM" id="MobiDB-lite"/>
    </source>
</evidence>
<reference evidence="2 3" key="1">
    <citation type="journal article" date="2014" name="Genome Biol. Evol.">
        <title>The secreted proteins of Achlya hypogyna and Thraustotheca clavata identify the ancestral oomycete secretome and reveal gene acquisitions by horizontal gene transfer.</title>
        <authorList>
            <person name="Misner I."/>
            <person name="Blouin N."/>
            <person name="Leonard G."/>
            <person name="Richards T.A."/>
            <person name="Lane C.E."/>
        </authorList>
    </citation>
    <scope>NUCLEOTIDE SEQUENCE [LARGE SCALE GENOMIC DNA]</scope>
    <source>
        <strain evidence="2 3">ATCC 48635</strain>
    </source>
</reference>
<dbReference type="SUPFAM" id="SSF49879">
    <property type="entry name" value="SMAD/FHA domain"/>
    <property type="match status" value="1"/>
</dbReference>
<sequence>MVTLRLDESSLSASATGEKLLLRRATFEPLLADSAEQEALRSVPSEKFTALYCRNGIAHILTRFDNGVRVNSVPLPPRVPRALANGDHVTLVESTWGGELVAYTVDLDVMKPVKPSTKLASSMEGDISDGSIQVLTSSGGDANSVSIRQCTVKEDISMTPPATSQFVLRLVSSNLSVASAAAFKRRGLDVLHLGPHRRSQAFGRQLVATLLVEPHEQQMVQDLDVEHCLFLSDHHGILRVMDTSRFGTRVNADRLEPYTPRLLDPPDKVVLLKTARGTDLLAYVVEAATPPVATTPAAITVPKRPKGRTPPRLDSFLQRTQPTEPRRRKRCAIDWCDKYAVPPQGRCKSHTDADVRLKCQFIDAAGVACTSLACIRGAVCSKHSAYEPPHVDSQRTTTMTTRHQRGNK</sequence>
<keyword evidence="3" id="KW-1185">Reference proteome</keyword>
<dbReference type="InterPro" id="IPR008984">
    <property type="entry name" value="SMAD_FHA_dom_sf"/>
</dbReference>
<evidence type="ECO:0000313" key="2">
    <source>
        <dbReference type="EMBL" id="OQR84813.1"/>
    </source>
</evidence>
<dbReference type="AlphaFoldDB" id="A0A1V9YGF3"/>
<dbReference type="Proteomes" id="UP000243579">
    <property type="component" value="Unassembled WGS sequence"/>
</dbReference>
<dbReference type="OrthoDB" id="76866at2759"/>
<accession>A0A1V9YGF3</accession>
<feature type="region of interest" description="Disordered" evidence="1">
    <location>
        <begin position="385"/>
        <end position="408"/>
    </location>
</feature>
<evidence type="ECO:0008006" key="4">
    <source>
        <dbReference type="Google" id="ProtNLM"/>
    </source>
</evidence>
<protein>
    <recommendedName>
        <fullName evidence="4">FHA domain-containing protein</fullName>
    </recommendedName>
</protein>
<gene>
    <name evidence="2" type="ORF">ACHHYP_12788</name>
</gene>
<feature type="region of interest" description="Disordered" evidence="1">
    <location>
        <begin position="301"/>
        <end position="325"/>
    </location>
</feature>
<dbReference type="EMBL" id="JNBR01001833">
    <property type="protein sequence ID" value="OQR84813.1"/>
    <property type="molecule type" value="Genomic_DNA"/>
</dbReference>
<comment type="caution">
    <text evidence="2">The sequence shown here is derived from an EMBL/GenBank/DDBJ whole genome shotgun (WGS) entry which is preliminary data.</text>
</comment>